<evidence type="ECO:0000256" key="5">
    <source>
        <dbReference type="ARBA" id="ARBA00023180"/>
    </source>
</evidence>
<dbReference type="PANTHER" id="PTHR10009">
    <property type="entry name" value="PROTEIN YELLOW-RELATED"/>
    <property type="match status" value="1"/>
</dbReference>
<feature type="region of interest" description="Disordered" evidence="6">
    <location>
        <begin position="408"/>
        <end position="461"/>
    </location>
</feature>
<keyword evidence="4 7" id="KW-0732">Signal</keyword>
<comment type="subcellular location">
    <subcellularLocation>
        <location evidence="1">Secreted</location>
    </subcellularLocation>
</comment>
<evidence type="ECO:0000256" key="4">
    <source>
        <dbReference type="ARBA" id="ARBA00022729"/>
    </source>
</evidence>
<reference evidence="8" key="1">
    <citation type="journal article" date="2014" name="BMC Genomics">
        <title>Characterizing the developmental transcriptome of the oriental fruit fly, Bactrocera dorsalis (Diptera: Tephritidae) through comparative genomic analysis with Drosophila melanogaster utilizing modENCODE datasets.</title>
        <authorList>
            <person name="Geib S.M."/>
            <person name="Calla B."/>
            <person name="Hall B."/>
            <person name="Hou S."/>
            <person name="Manoukis N.C."/>
        </authorList>
    </citation>
    <scope>NUCLEOTIDE SEQUENCE</scope>
    <source>
        <strain evidence="8">Punador</strain>
    </source>
</reference>
<evidence type="ECO:0000256" key="7">
    <source>
        <dbReference type="SAM" id="SignalP"/>
    </source>
</evidence>
<proteinExistence type="inferred from homology"/>
<protein>
    <submittedName>
        <fullName evidence="8">Protein yellow</fullName>
    </submittedName>
</protein>
<dbReference type="InterPro" id="IPR011042">
    <property type="entry name" value="6-blade_b-propeller_TolB-like"/>
</dbReference>
<dbReference type="GO" id="GO:0005576">
    <property type="term" value="C:extracellular region"/>
    <property type="evidence" value="ECO:0007669"/>
    <property type="project" value="UniProtKB-SubCell"/>
</dbReference>
<keyword evidence="5" id="KW-0325">Glycoprotein</keyword>
<evidence type="ECO:0000313" key="8">
    <source>
        <dbReference type="EMBL" id="JAC47890.1"/>
    </source>
</evidence>
<sequence length="461" mass="51594">MWVRYFVVLLLALTPHAVLSVKQRELETVYQWKQMVFGFPTEADRQEAIANGNLVPENATPIDVATHSHPTKGSRVFTTIPRFTTGIPYTLALVSDANEANGPVLQAYPDYSWHNSHGSDCDKITSVFRVAITECNQMFVLDSGAIGTVQHCPPQLLVFDLNTDTLFHRYRFEPSTYVAGASLFITPLAIVHDPPPKGRCRKLQVYIADVTFHGLIVYDSELNTAWRIENKFMYPDPDHGSHTIANEKFILMDGMFGLASDREQLYFHPLASVSEYAVPLSVINNRTNFMNSVDAMPQAFRHVGKRSSSCAAQAMDSQRNLYCVTFNPIMLTRWSPNKPYNVKYEIEIPADPKLIEFVSGMKVYKNDAGKEELWMLSNRFQKISRDTLDFNEVNFRLLRRPLDDIQKVSTSNKSHSGSGSSSNKSHSESGSSSDESSSESGSSSDESQSESGSSSNESHSD</sequence>
<dbReference type="Gene3D" id="2.120.10.30">
    <property type="entry name" value="TolB, C-terminal domain"/>
    <property type="match status" value="1"/>
</dbReference>
<dbReference type="InterPro" id="IPR017996">
    <property type="entry name" value="MRJP/yellow-related"/>
</dbReference>
<feature type="compositionally biased region" description="Low complexity" evidence="6">
    <location>
        <begin position="411"/>
        <end position="461"/>
    </location>
</feature>
<dbReference type="OrthoDB" id="8184345at2759"/>
<evidence type="ECO:0000256" key="2">
    <source>
        <dbReference type="ARBA" id="ARBA00009127"/>
    </source>
</evidence>
<dbReference type="PANTHER" id="PTHR10009:SF7">
    <property type="entry name" value="GH10609P-RELATED"/>
    <property type="match status" value="1"/>
</dbReference>
<comment type="similarity">
    <text evidence="2">Belongs to the major royal jelly protein family.</text>
</comment>
<feature type="signal peptide" evidence="7">
    <location>
        <begin position="1"/>
        <end position="20"/>
    </location>
</feature>
<accession>A0A034W184</accession>
<keyword evidence="3" id="KW-0964">Secreted</keyword>
<dbReference type="Pfam" id="PF03022">
    <property type="entry name" value="MRJP"/>
    <property type="match status" value="1"/>
</dbReference>
<dbReference type="FunFam" id="2.120.10.30:FF:000045">
    <property type="entry name" value="Blast:Protein yellow"/>
    <property type="match status" value="1"/>
</dbReference>
<evidence type="ECO:0000256" key="6">
    <source>
        <dbReference type="SAM" id="MobiDB-lite"/>
    </source>
</evidence>
<gene>
    <name evidence="8" type="primary">YELL</name>
</gene>
<organism evidence="8">
    <name type="scientific">Bactrocera dorsalis</name>
    <name type="common">Oriental fruit fly</name>
    <name type="synonym">Dacus dorsalis</name>
    <dbReference type="NCBI Taxonomy" id="27457"/>
    <lineage>
        <taxon>Eukaryota</taxon>
        <taxon>Metazoa</taxon>
        <taxon>Ecdysozoa</taxon>
        <taxon>Arthropoda</taxon>
        <taxon>Hexapoda</taxon>
        <taxon>Insecta</taxon>
        <taxon>Pterygota</taxon>
        <taxon>Neoptera</taxon>
        <taxon>Endopterygota</taxon>
        <taxon>Diptera</taxon>
        <taxon>Brachycera</taxon>
        <taxon>Muscomorpha</taxon>
        <taxon>Tephritoidea</taxon>
        <taxon>Tephritidae</taxon>
        <taxon>Bactrocera</taxon>
        <taxon>Bactrocera</taxon>
    </lineage>
</organism>
<dbReference type="EMBL" id="GAKP01011062">
    <property type="protein sequence ID" value="JAC47890.1"/>
    <property type="molecule type" value="Transcribed_RNA"/>
</dbReference>
<name>A0A034W184_BACDO</name>
<feature type="chain" id="PRO_5001557235" evidence="7">
    <location>
        <begin position="21"/>
        <end position="461"/>
    </location>
</feature>
<evidence type="ECO:0000256" key="3">
    <source>
        <dbReference type="ARBA" id="ARBA00022525"/>
    </source>
</evidence>
<dbReference type="AlphaFoldDB" id="A0A034W184"/>
<evidence type="ECO:0000256" key="1">
    <source>
        <dbReference type="ARBA" id="ARBA00004613"/>
    </source>
</evidence>